<accession>A0AA38H4X4</accession>
<feature type="region of interest" description="Disordered" evidence="1">
    <location>
        <begin position="1"/>
        <end position="20"/>
    </location>
</feature>
<dbReference type="RefSeq" id="XP_052943983.1">
    <property type="nucleotide sequence ID" value="XM_053090331.1"/>
</dbReference>
<evidence type="ECO:0000256" key="1">
    <source>
        <dbReference type="SAM" id="MobiDB-lite"/>
    </source>
</evidence>
<feature type="compositionally biased region" description="Polar residues" evidence="1">
    <location>
        <begin position="1"/>
        <end position="19"/>
    </location>
</feature>
<sequence length="342" mass="37351">MGNHCSSTNQATQSITGSRSAKAIAIDPSELLRGPLTIHTGHVGPIRPPIANPRVRQISIPKRLHIITHLTLTSHSRSICASLPSVILPNLVTLRIQPGYDENHGGLCHHQYEGPSADGGCCRLIAELRPSRLILGGVTTHTIGSGKGLWSGGIPGSMKELIILIGIFAGNPDATSYQPSLLDHLPSTLDKLTFVLSMASAGNVLPPFPDMDARWNRHYMAQSIFKVCGGLEGGQAVEIVGAENIDSCYPEEDGREDADAGKEHGDYVWYLWKNMARALQEMGCSREEARARRDRVTYSWTRDYQQREDWLEAALNEWDVGTMASKFRCGVPGLRYGGKEGS</sequence>
<dbReference type="GeneID" id="77729536"/>
<evidence type="ECO:0000313" key="3">
    <source>
        <dbReference type="Proteomes" id="UP001164286"/>
    </source>
</evidence>
<organism evidence="2 3">
    <name type="scientific">Dioszegia hungarica</name>
    <dbReference type="NCBI Taxonomy" id="4972"/>
    <lineage>
        <taxon>Eukaryota</taxon>
        <taxon>Fungi</taxon>
        <taxon>Dikarya</taxon>
        <taxon>Basidiomycota</taxon>
        <taxon>Agaricomycotina</taxon>
        <taxon>Tremellomycetes</taxon>
        <taxon>Tremellales</taxon>
        <taxon>Bulleribasidiaceae</taxon>
        <taxon>Dioszegia</taxon>
    </lineage>
</organism>
<dbReference type="Proteomes" id="UP001164286">
    <property type="component" value="Unassembled WGS sequence"/>
</dbReference>
<name>A0AA38H4X4_9TREE</name>
<proteinExistence type="predicted"/>
<keyword evidence="3" id="KW-1185">Reference proteome</keyword>
<comment type="caution">
    <text evidence="2">The sequence shown here is derived from an EMBL/GenBank/DDBJ whole genome shotgun (WGS) entry which is preliminary data.</text>
</comment>
<gene>
    <name evidence="2" type="ORF">MKK02DRAFT_38879</name>
</gene>
<dbReference type="AlphaFoldDB" id="A0AA38H4X4"/>
<reference evidence="2" key="1">
    <citation type="journal article" date="2022" name="G3 (Bethesda)">
        <title>High quality genome of the basidiomycete yeast Dioszegia hungarica PDD-24b-2 isolated from cloud water.</title>
        <authorList>
            <person name="Jarrige D."/>
            <person name="Haridas S."/>
            <person name="Bleykasten-Grosshans C."/>
            <person name="Joly M."/>
            <person name="Nadalig T."/>
            <person name="Sancelme M."/>
            <person name="Vuilleumier S."/>
            <person name="Grigoriev I.V."/>
            <person name="Amato P."/>
            <person name="Bringel F."/>
        </authorList>
    </citation>
    <scope>NUCLEOTIDE SEQUENCE</scope>
    <source>
        <strain evidence="2">PDD-24b-2</strain>
    </source>
</reference>
<protein>
    <submittedName>
        <fullName evidence="2">Uncharacterized protein</fullName>
    </submittedName>
</protein>
<evidence type="ECO:0000313" key="2">
    <source>
        <dbReference type="EMBL" id="KAI9634206.1"/>
    </source>
</evidence>
<dbReference type="EMBL" id="JAKWFO010000008">
    <property type="protein sequence ID" value="KAI9634206.1"/>
    <property type="molecule type" value="Genomic_DNA"/>
</dbReference>